<sequence>ADRHFKKCGENYDDTQCIPVALIDQKVEMPHLELLKLSNINSWKLWDDNLPGHSFIQNLKSLKIDKCVSIAYAFSSSVARDLLNLKHLGISNCQRLEEIFLSDGKLGTVFNSVTINYSLISCLVLVLVQLTISDLSKLPIVGCISKLGDIGNLPHGTLEVIMEQSTSSKFLQQTEAVENSILQ</sequence>
<dbReference type="InterPro" id="IPR057135">
    <property type="entry name" value="At4g27190-like_LRR"/>
</dbReference>
<reference evidence="2 3" key="1">
    <citation type="journal article" date="2014" name="Am. J. Bot.">
        <title>Genome assembly and annotation for red clover (Trifolium pratense; Fabaceae).</title>
        <authorList>
            <person name="Istvanek J."/>
            <person name="Jaros M."/>
            <person name="Krenek A."/>
            <person name="Repkova J."/>
        </authorList>
    </citation>
    <scope>NUCLEOTIDE SEQUENCE [LARGE SCALE GENOMIC DNA]</scope>
    <source>
        <strain evidence="3">cv. Tatra</strain>
        <tissue evidence="2">Young leaves</tissue>
    </source>
</reference>
<dbReference type="Pfam" id="PF23247">
    <property type="entry name" value="LRR_RPS2"/>
    <property type="match status" value="1"/>
</dbReference>
<comment type="caution">
    <text evidence="2">The sequence shown here is derived from an EMBL/GenBank/DDBJ whole genome shotgun (WGS) entry which is preliminary data.</text>
</comment>
<dbReference type="AlphaFoldDB" id="A0A2K3JN96"/>
<gene>
    <name evidence="2" type="ORF">L195_g049135</name>
</gene>
<dbReference type="EMBL" id="ASHM01071762">
    <property type="protein sequence ID" value="PNX55506.1"/>
    <property type="molecule type" value="Genomic_DNA"/>
</dbReference>
<reference evidence="2 3" key="2">
    <citation type="journal article" date="2017" name="Front. Plant Sci.">
        <title>Gene Classification and Mining of Molecular Markers Useful in Red Clover (Trifolium pratense) Breeding.</title>
        <authorList>
            <person name="Istvanek J."/>
            <person name="Dluhosova J."/>
            <person name="Dluhos P."/>
            <person name="Patkova L."/>
            <person name="Nedelnik J."/>
            <person name="Repkova J."/>
        </authorList>
    </citation>
    <scope>NUCLEOTIDE SEQUENCE [LARGE SCALE GENOMIC DNA]</scope>
    <source>
        <strain evidence="3">cv. Tatra</strain>
        <tissue evidence="2">Young leaves</tissue>
    </source>
</reference>
<accession>A0A2K3JN96</accession>
<dbReference type="Proteomes" id="UP000236291">
    <property type="component" value="Unassembled WGS sequence"/>
</dbReference>
<evidence type="ECO:0000259" key="1">
    <source>
        <dbReference type="Pfam" id="PF23247"/>
    </source>
</evidence>
<dbReference type="InterPro" id="IPR032675">
    <property type="entry name" value="LRR_dom_sf"/>
</dbReference>
<feature type="non-terminal residue" evidence="2">
    <location>
        <position position="1"/>
    </location>
</feature>
<protein>
    <submittedName>
        <fullName evidence="2">Disease resistance protein</fullName>
    </submittedName>
</protein>
<dbReference type="SUPFAM" id="SSF52047">
    <property type="entry name" value="RNI-like"/>
    <property type="match status" value="1"/>
</dbReference>
<evidence type="ECO:0000313" key="3">
    <source>
        <dbReference type="Proteomes" id="UP000236291"/>
    </source>
</evidence>
<proteinExistence type="predicted"/>
<feature type="domain" description="Disease resistance protein At4g27190-like leucine-rich repeats" evidence="1">
    <location>
        <begin position="33"/>
        <end position="140"/>
    </location>
</feature>
<dbReference type="Gene3D" id="3.80.10.10">
    <property type="entry name" value="Ribonuclease Inhibitor"/>
    <property type="match status" value="1"/>
</dbReference>
<evidence type="ECO:0000313" key="2">
    <source>
        <dbReference type="EMBL" id="PNX55506.1"/>
    </source>
</evidence>
<organism evidence="2 3">
    <name type="scientific">Trifolium pratense</name>
    <name type="common">Red clover</name>
    <dbReference type="NCBI Taxonomy" id="57577"/>
    <lineage>
        <taxon>Eukaryota</taxon>
        <taxon>Viridiplantae</taxon>
        <taxon>Streptophyta</taxon>
        <taxon>Embryophyta</taxon>
        <taxon>Tracheophyta</taxon>
        <taxon>Spermatophyta</taxon>
        <taxon>Magnoliopsida</taxon>
        <taxon>eudicotyledons</taxon>
        <taxon>Gunneridae</taxon>
        <taxon>Pentapetalae</taxon>
        <taxon>rosids</taxon>
        <taxon>fabids</taxon>
        <taxon>Fabales</taxon>
        <taxon>Fabaceae</taxon>
        <taxon>Papilionoideae</taxon>
        <taxon>50 kb inversion clade</taxon>
        <taxon>NPAAA clade</taxon>
        <taxon>Hologalegina</taxon>
        <taxon>IRL clade</taxon>
        <taxon>Trifolieae</taxon>
        <taxon>Trifolium</taxon>
    </lineage>
</organism>
<name>A0A2K3JN96_TRIPR</name>